<feature type="region of interest" description="Disordered" evidence="1">
    <location>
        <begin position="223"/>
        <end position="273"/>
    </location>
</feature>
<organism evidence="2 3">
    <name type="scientific">Neorhizobium phenanthreniclasticum</name>
    <dbReference type="NCBI Taxonomy" id="3157917"/>
    <lineage>
        <taxon>Bacteria</taxon>
        <taxon>Pseudomonadati</taxon>
        <taxon>Pseudomonadota</taxon>
        <taxon>Alphaproteobacteria</taxon>
        <taxon>Hyphomicrobiales</taxon>
        <taxon>Rhizobiaceae</taxon>
        <taxon>Rhizobium/Agrobacterium group</taxon>
        <taxon>Neorhizobium</taxon>
    </lineage>
</organism>
<comment type="caution">
    <text evidence="2">The sequence shown here is derived from an EMBL/GenBank/DDBJ whole genome shotgun (WGS) entry which is preliminary data.</text>
</comment>
<evidence type="ECO:0000313" key="3">
    <source>
        <dbReference type="Proteomes" id="UP001496627"/>
    </source>
</evidence>
<proteinExistence type="predicted"/>
<protein>
    <submittedName>
        <fullName evidence="2">Cellulose biosynthesis protein BcsN</fullName>
    </submittedName>
</protein>
<dbReference type="Pfam" id="PF17038">
    <property type="entry name" value="CBP_BcsN"/>
    <property type="match status" value="1"/>
</dbReference>
<reference evidence="2 3" key="1">
    <citation type="submission" date="2024-05" db="EMBL/GenBank/DDBJ databases">
        <title>Neorhizobium sp. Rsf11, a plant growth promoting and heavy metal resistant PAH-degrader.</title>
        <authorList>
            <person name="Golubev S.N."/>
            <person name="Muratova A.Y."/>
            <person name="Markelova M.I."/>
        </authorList>
    </citation>
    <scope>NUCLEOTIDE SEQUENCE [LARGE SCALE GENOMIC DNA]</scope>
    <source>
        <strain evidence="2 3">Rsf11</strain>
    </source>
</reference>
<sequence length="273" mass="28578">MPPPGGPAIVGVVERIRGNGIEQTVALSTSSKIPGQNYLRIHFFGAQGSAPDVPGATFRTINENDLRREIARAAPGVPMVRAATFLQNTYGPFGYASGRGQGGDTCLFAWQQIRSPSTSSGIGRGFGMIQVRLRLCDNQATARQMLNAMYGFTIVGTFKGRMWNPYGDVAEADERLGRTGEPIYPEGAFSRRSVSLGYGMSTGAPQPLPARPKAVEQVCQPETEAAAPAGPRVPLPDPGAGVSGSSSSTEATGTTVPSPDCIGTAAMTAACRK</sequence>
<dbReference type="InterPro" id="IPR031482">
    <property type="entry name" value="CBP_BcsN"/>
</dbReference>
<dbReference type="Proteomes" id="UP001496627">
    <property type="component" value="Unassembled WGS sequence"/>
</dbReference>
<gene>
    <name evidence="2" type="primary">bcsN</name>
    <name evidence="2" type="ORF">ABK249_18410</name>
</gene>
<dbReference type="RefSeq" id="WP_348863594.1">
    <property type="nucleotide sequence ID" value="NZ_JBEAAL010000014.1"/>
</dbReference>
<accession>A0ABV0M4W3</accession>
<evidence type="ECO:0000313" key="2">
    <source>
        <dbReference type="EMBL" id="MEQ1406906.1"/>
    </source>
</evidence>
<dbReference type="EMBL" id="JBEAAL010000014">
    <property type="protein sequence ID" value="MEQ1406906.1"/>
    <property type="molecule type" value="Genomic_DNA"/>
</dbReference>
<name>A0ABV0M4W3_9HYPH</name>
<feature type="compositionally biased region" description="Low complexity" evidence="1">
    <location>
        <begin position="239"/>
        <end position="256"/>
    </location>
</feature>
<keyword evidence="3" id="KW-1185">Reference proteome</keyword>
<evidence type="ECO:0000256" key="1">
    <source>
        <dbReference type="SAM" id="MobiDB-lite"/>
    </source>
</evidence>